<name>A0A0S7XI17_9BACT</name>
<dbReference type="Gene3D" id="1.10.10.410">
    <property type="match status" value="1"/>
</dbReference>
<protein>
    <recommendedName>
        <fullName evidence="10">Aspartyl/glutamyl-tRNA(Asn/Gln) amidotransferase subunit B</fullName>
        <shortName evidence="10">Asp/Glu-ADT subunit B</shortName>
        <ecNumber evidence="10">6.3.5.-</ecNumber>
    </recommendedName>
</protein>
<evidence type="ECO:0000259" key="11">
    <source>
        <dbReference type="SMART" id="SM00845"/>
    </source>
</evidence>
<dbReference type="FunFam" id="1.10.150.380:FF:000001">
    <property type="entry name" value="Aspartyl/glutamyl-tRNA(Asn/Gln) amidotransferase subunit B"/>
    <property type="match status" value="1"/>
</dbReference>
<dbReference type="AlphaFoldDB" id="A0A0S7XI17"/>
<comment type="caution">
    <text evidence="12">The sequence shown here is derived from an EMBL/GenBank/DDBJ whole genome shotgun (WGS) entry which is preliminary data.</text>
</comment>
<accession>A0A0S7XI17</accession>
<keyword evidence="6 10" id="KW-0648">Protein biosynthesis</keyword>
<dbReference type="NCBIfam" id="TIGR00133">
    <property type="entry name" value="gatB"/>
    <property type="match status" value="1"/>
</dbReference>
<evidence type="ECO:0000313" key="13">
    <source>
        <dbReference type="Proteomes" id="UP000052020"/>
    </source>
</evidence>
<dbReference type="GO" id="GO:0050567">
    <property type="term" value="F:glutaminyl-tRNA synthase (glutamine-hydrolyzing) activity"/>
    <property type="evidence" value="ECO:0007669"/>
    <property type="project" value="UniProtKB-UniRule"/>
</dbReference>
<keyword evidence="5 10" id="KW-0067">ATP-binding</keyword>
<organism evidence="12 13">
    <name type="scientific">candidate division KD3-62 bacterium DG_56</name>
    <dbReference type="NCBI Taxonomy" id="1704032"/>
    <lineage>
        <taxon>Bacteria</taxon>
        <taxon>candidate division KD3-62</taxon>
    </lineage>
</organism>
<evidence type="ECO:0000256" key="7">
    <source>
        <dbReference type="ARBA" id="ARBA00024799"/>
    </source>
</evidence>
<sequence length="484" mass="54354">MSDYEAVIGLETHVELTTRSKVFCGCSTEFGAPPNTQVCPVCLGYPGVLPVLNREVVEYALRVAIALGSEINSQTIFERKNYYYPDLPKNYQISQKRFPLGVGGRLDFLVDGELRTINMWEIHIEEDAGKLLHPDDPRADYSLVDYNRSGMPLLEMICAPELHTLQEVEGYMHGLRNLLLYLEVSDCAMEKGHLRFEANVDVRPAGLTGPRPRVEMKNLNSFRAVLRALGYEIDRQTELLRSGGEVIQETRLWDDARGVTRPMRTKEQAQDYRYFPEPDLLPLEIDRDWIERVRASLPELPAARRQRYVEQYGLPEYDAAVLTADKGLADFFERTVQLGADPKAASNWTMGSLVRMLKERELEISQAKVSPDHLARMLALIDDGTISGKIAKGVFEEMFESGASPDDIVREKGLTQISDTGELGGIVEEVIEANPDVVESYLGGKEKSIGFLVGQIMKKTGGRANPQMVNQLLRERLEAKKASS</sequence>
<dbReference type="SUPFAM" id="SSF89095">
    <property type="entry name" value="GatB/YqeY motif"/>
    <property type="match status" value="1"/>
</dbReference>
<comment type="catalytic activity">
    <reaction evidence="8 10">
        <text>L-aspartyl-tRNA(Asn) + L-glutamine + ATP + H2O = L-asparaginyl-tRNA(Asn) + L-glutamate + ADP + phosphate + 2 H(+)</text>
        <dbReference type="Rhea" id="RHEA:14513"/>
        <dbReference type="Rhea" id="RHEA-COMP:9674"/>
        <dbReference type="Rhea" id="RHEA-COMP:9677"/>
        <dbReference type="ChEBI" id="CHEBI:15377"/>
        <dbReference type="ChEBI" id="CHEBI:15378"/>
        <dbReference type="ChEBI" id="CHEBI:29985"/>
        <dbReference type="ChEBI" id="CHEBI:30616"/>
        <dbReference type="ChEBI" id="CHEBI:43474"/>
        <dbReference type="ChEBI" id="CHEBI:58359"/>
        <dbReference type="ChEBI" id="CHEBI:78515"/>
        <dbReference type="ChEBI" id="CHEBI:78516"/>
        <dbReference type="ChEBI" id="CHEBI:456216"/>
    </reaction>
</comment>
<dbReference type="Pfam" id="PF02934">
    <property type="entry name" value="GatB_N"/>
    <property type="match status" value="1"/>
</dbReference>
<dbReference type="GO" id="GO:0006412">
    <property type="term" value="P:translation"/>
    <property type="evidence" value="ECO:0007669"/>
    <property type="project" value="UniProtKB-UniRule"/>
</dbReference>
<dbReference type="InterPro" id="IPR004413">
    <property type="entry name" value="GatB"/>
</dbReference>
<comment type="similarity">
    <text evidence="1 10">Belongs to the GatB/GatE family. GatB subfamily.</text>
</comment>
<dbReference type="HAMAP" id="MF_00121">
    <property type="entry name" value="GatB"/>
    <property type="match status" value="1"/>
</dbReference>
<dbReference type="InterPro" id="IPR042114">
    <property type="entry name" value="GatB_C_1"/>
</dbReference>
<evidence type="ECO:0000256" key="9">
    <source>
        <dbReference type="ARBA" id="ARBA00047913"/>
    </source>
</evidence>
<comment type="subunit">
    <text evidence="2 10">Heterotrimer of A, B and C subunits.</text>
</comment>
<evidence type="ECO:0000313" key="12">
    <source>
        <dbReference type="EMBL" id="KPJ62088.1"/>
    </source>
</evidence>
<keyword evidence="4 10" id="KW-0547">Nucleotide-binding</keyword>
<dbReference type="Pfam" id="PF02637">
    <property type="entry name" value="GatB_Yqey"/>
    <property type="match status" value="1"/>
</dbReference>
<dbReference type="SMART" id="SM00845">
    <property type="entry name" value="GatB_Yqey"/>
    <property type="match status" value="1"/>
</dbReference>
<evidence type="ECO:0000256" key="5">
    <source>
        <dbReference type="ARBA" id="ARBA00022840"/>
    </source>
</evidence>
<dbReference type="InterPro" id="IPR003789">
    <property type="entry name" value="Asn/Gln_tRNA_amidoTrase-B-like"/>
</dbReference>
<dbReference type="SUPFAM" id="SSF55931">
    <property type="entry name" value="Glutamine synthetase/guanido kinase"/>
    <property type="match status" value="1"/>
</dbReference>
<evidence type="ECO:0000256" key="2">
    <source>
        <dbReference type="ARBA" id="ARBA00011123"/>
    </source>
</evidence>
<dbReference type="PANTHER" id="PTHR11659">
    <property type="entry name" value="GLUTAMYL-TRNA GLN AMIDOTRANSFERASE SUBUNIT B MITOCHONDRIAL AND PROKARYOTIC PET112-RELATED"/>
    <property type="match status" value="1"/>
</dbReference>
<keyword evidence="3 10" id="KW-0436">Ligase</keyword>
<dbReference type="Gene3D" id="1.10.150.380">
    <property type="entry name" value="GatB domain, N-terminal subdomain"/>
    <property type="match status" value="1"/>
</dbReference>
<dbReference type="GO" id="GO:0016740">
    <property type="term" value="F:transferase activity"/>
    <property type="evidence" value="ECO:0007669"/>
    <property type="project" value="UniProtKB-KW"/>
</dbReference>
<dbReference type="GO" id="GO:0050566">
    <property type="term" value="F:asparaginyl-tRNA synthase (glutamine-hydrolyzing) activity"/>
    <property type="evidence" value="ECO:0007669"/>
    <property type="project" value="RHEA"/>
</dbReference>
<evidence type="ECO:0000256" key="8">
    <source>
        <dbReference type="ARBA" id="ARBA00047380"/>
    </source>
</evidence>
<dbReference type="PANTHER" id="PTHR11659:SF0">
    <property type="entry name" value="GLUTAMYL-TRNA(GLN) AMIDOTRANSFERASE SUBUNIT B, MITOCHONDRIAL"/>
    <property type="match status" value="1"/>
</dbReference>
<reference evidence="12 13" key="1">
    <citation type="journal article" date="2015" name="Microbiome">
        <title>Genomic resolution of linkages in carbon, nitrogen, and sulfur cycling among widespread estuary sediment bacteria.</title>
        <authorList>
            <person name="Baker B.J."/>
            <person name="Lazar C.S."/>
            <person name="Teske A.P."/>
            <person name="Dick G.J."/>
        </authorList>
    </citation>
    <scope>NUCLEOTIDE SEQUENCE [LARGE SCALE GENOMIC DNA]</scope>
    <source>
        <strain evidence="12">DG_56</strain>
    </source>
</reference>
<dbReference type="FunFam" id="1.10.10.410:FF:000001">
    <property type="entry name" value="Aspartyl/glutamyl-tRNA(Asn/Gln) amidotransferase subunit B"/>
    <property type="match status" value="1"/>
</dbReference>
<dbReference type="EC" id="6.3.5.-" evidence="10"/>
<dbReference type="InterPro" id="IPR017959">
    <property type="entry name" value="Asn/Gln-tRNA_amidoTrfase_suB/E"/>
</dbReference>
<evidence type="ECO:0000256" key="4">
    <source>
        <dbReference type="ARBA" id="ARBA00022741"/>
    </source>
</evidence>
<evidence type="ECO:0000256" key="10">
    <source>
        <dbReference type="HAMAP-Rule" id="MF_00121"/>
    </source>
</evidence>
<dbReference type="GO" id="GO:0005524">
    <property type="term" value="F:ATP binding"/>
    <property type="evidence" value="ECO:0007669"/>
    <property type="project" value="UniProtKB-KW"/>
</dbReference>
<dbReference type="EMBL" id="LIZY01000132">
    <property type="protein sequence ID" value="KPJ62088.1"/>
    <property type="molecule type" value="Genomic_DNA"/>
</dbReference>
<evidence type="ECO:0000256" key="3">
    <source>
        <dbReference type="ARBA" id="ARBA00022598"/>
    </source>
</evidence>
<proteinExistence type="inferred from homology"/>
<dbReference type="PATRIC" id="fig|1704032.3.peg.995"/>
<dbReference type="GO" id="GO:0070681">
    <property type="term" value="P:glutaminyl-tRNAGln biosynthesis via transamidation"/>
    <property type="evidence" value="ECO:0007669"/>
    <property type="project" value="TreeGrafter"/>
</dbReference>
<dbReference type="NCBIfam" id="NF004014">
    <property type="entry name" value="PRK05477.1-4"/>
    <property type="match status" value="1"/>
</dbReference>
<dbReference type="Proteomes" id="UP000052020">
    <property type="component" value="Unassembled WGS sequence"/>
</dbReference>
<gene>
    <name evidence="10" type="primary">gatB</name>
    <name evidence="12" type="ORF">AMK68_05365</name>
</gene>
<dbReference type="InterPro" id="IPR018027">
    <property type="entry name" value="Asn/Gln_amidotransferase"/>
</dbReference>
<dbReference type="InterPro" id="IPR006075">
    <property type="entry name" value="Asn/Gln-tRNA_Trfase_suB/E_cat"/>
</dbReference>
<keyword evidence="12" id="KW-0808">Transferase</keyword>
<comment type="catalytic activity">
    <reaction evidence="9 10">
        <text>L-glutamyl-tRNA(Gln) + L-glutamine + ATP + H2O = L-glutaminyl-tRNA(Gln) + L-glutamate + ADP + phosphate + H(+)</text>
        <dbReference type="Rhea" id="RHEA:17521"/>
        <dbReference type="Rhea" id="RHEA-COMP:9681"/>
        <dbReference type="Rhea" id="RHEA-COMP:9684"/>
        <dbReference type="ChEBI" id="CHEBI:15377"/>
        <dbReference type="ChEBI" id="CHEBI:15378"/>
        <dbReference type="ChEBI" id="CHEBI:29985"/>
        <dbReference type="ChEBI" id="CHEBI:30616"/>
        <dbReference type="ChEBI" id="CHEBI:43474"/>
        <dbReference type="ChEBI" id="CHEBI:58359"/>
        <dbReference type="ChEBI" id="CHEBI:78520"/>
        <dbReference type="ChEBI" id="CHEBI:78521"/>
        <dbReference type="ChEBI" id="CHEBI:456216"/>
    </reaction>
</comment>
<comment type="function">
    <text evidence="7 10">Allows the formation of correctly charged Asn-tRNA(Asn) or Gln-tRNA(Gln) through the transamidation of misacylated Asp-tRNA(Asn) or Glu-tRNA(Gln) in organisms which lack either or both of asparaginyl-tRNA or glutaminyl-tRNA synthetases. The reaction takes place in the presence of glutamine and ATP through an activated phospho-Asp-tRNA(Asn) or phospho-Glu-tRNA(Gln).</text>
</comment>
<dbReference type="InterPro" id="IPR023168">
    <property type="entry name" value="GatB_Yqey_C_2"/>
</dbReference>
<dbReference type="NCBIfam" id="NF004012">
    <property type="entry name" value="PRK05477.1-2"/>
    <property type="match status" value="1"/>
</dbReference>
<feature type="domain" description="Asn/Gln amidotransferase" evidence="11">
    <location>
        <begin position="330"/>
        <end position="477"/>
    </location>
</feature>
<dbReference type="InterPro" id="IPR014746">
    <property type="entry name" value="Gln_synth/guanido_kin_cat_dom"/>
</dbReference>
<evidence type="ECO:0000256" key="1">
    <source>
        <dbReference type="ARBA" id="ARBA00005306"/>
    </source>
</evidence>
<evidence type="ECO:0000256" key="6">
    <source>
        <dbReference type="ARBA" id="ARBA00022917"/>
    </source>
</evidence>